<dbReference type="Proteomes" id="UP000001861">
    <property type="component" value="Unassembled WGS sequence"/>
</dbReference>
<evidence type="ECO:0000313" key="6">
    <source>
        <dbReference type="EMBL" id="EAU88406.1"/>
    </source>
</evidence>
<organism evidence="6 7">
    <name type="scientific">Coprinopsis cinerea (strain Okayama-7 / 130 / ATCC MYA-4618 / FGSC 9003)</name>
    <name type="common">Inky cap fungus</name>
    <name type="synonym">Hormographiella aspergillata</name>
    <dbReference type="NCBI Taxonomy" id="240176"/>
    <lineage>
        <taxon>Eukaryota</taxon>
        <taxon>Fungi</taxon>
        <taxon>Dikarya</taxon>
        <taxon>Basidiomycota</taxon>
        <taxon>Agaricomycotina</taxon>
        <taxon>Agaricomycetes</taxon>
        <taxon>Agaricomycetidae</taxon>
        <taxon>Agaricales</taxon>
        <taxon>Agaricineae</taxon>
        <taxon>Psathyrellaceae</taxon>
        <taxon>Coprinopsis</taxon>
    </lineage>
</organism>
<gene>
    <name evidence="6" type="ORF">CC1G_05172</name>
</gene>
<dbReference type="InterPro" id="IPR016024">
    <property type="entry name" value="ARM-type_fold"/>
</dbReference>
<dbReference type="FunCoup" id="A8NG45">
    <property type="interactions" value="466"/>
</dbReference>
<dbReference type="InterPro" id="IPR004908">
    <property type="entry name" value="ATPase_V1-cplx_hsu"/>
</dbReference>
<evidence type="ECO:0000256" key="4">
    <source>
        <dbReference type="ARBA" id="ARBA00023065"/>
    </source>
</evidence>
<dbReference type="eggNOG" id="KOG2759">
    <property type="taxonomic scope" value="Eukaryota"/>
</dbReference>
<evidence type="ECO:0000256" key="1">
    <source>
        <dbReference type="ARBA" id="ARBA00008613"/>
    </source>
</evidence>
<dbReference type="InterPro" id="IPR011987">
    <property type="entry name" value="ATPase_V1-cplx_hsu_C"/>
</dbReference>
<accession>A8NG45</accession>
<comment type="caution">
    <text evidence="6">The sequence shown here is derived from an EMBL/GenBank/DDBJ whole genome shotgun (WGS) entry which is preliminary data.</text>
</comment>
<dbReference type="EMBL" id="AACS02000002">
    <property type="protein sequence ID" value="EAU88406.1"/>
    <property type="molecule type" value="Genomic_DNA"/>
</dbReference>
<dbReference type="SUPFAM" id="SSF48371">
    <property type="entry name" value="ARM repeat"/>
    <property type="match status" value="1"/>
</dbReference>
<reference evidence="6 7" key="1">
    <citation type="journal article" date="2010" name="Proc. Natl. Acad. Sci. U.S.A.">
        <title>Insights into evolution of multicellular fungi from the assembled chromosomes of the mushroom Coprinopsis cinerea (Coprinus cinereus).</title>
        <authorList>
            <person name="Stajich J.E."/>
            <person name="Wilke S.K."/>
            <person name="Ahren D."/>
            <person name="Au C.H."/>
            <person name="Birren B.W."/>
            <person name="Borodovsky M."/>
            <person name="Burns C."/>
            <person name="Canback B."/>
            <person name="Casselton L.A."/>
            <person name="Cheng C.K."/>
            <person name="Deng J."/>
            <person name="Dietrich F.S."/>
            <person name="Fargo D.C."/>
            <person name="Farman M.L."/>
            <person name="Gathman A.C."/>
            <person name="Goldberg J."/>
            <person name="Guigo R."/>
            <person name="Hoegger P.J."/>
            <person name="Hooker J.B."/>
            <person name="Huggins A."/>
            <person name="James T.Y."/>
            <person name="Kamada T."/>
            <person name="Kilaru S."/>
            <person name="Kodira C."/>
            <person name="Kues U."/>
            <person name="Kupfer D."/>
            <person name="Kwan H.S."/>
            <person name="Lomsadze A."/>
            <person name="Li W."/>
            <person name="Lilly W.W."/>
            <person name="Ma L.J."/>
            <person name="Mackey A.J."/>
            <person name="Manning G."/>
            <person name="Martin F."/>
            <person name="Muraguchi H."/>
            <person name="Natvig D.O."/>
            <person name="Palmerini H."/>
            <person name="Ramesh M.A."/>
            <person name="Rehmeyer C.J."/>
            <person name="Roe B.A."/>
            <person name="Shenoy N."/>
            <person name="Stanke M."/>
            <person name="Ter-Hovhannisyan V."/>
            <person name="Tunlid A."/>
            <person name="Velagapudi R."/>
            <person name="Vision T.J."/>
            <person name="Zeng Q."/>
            <person name="Zolan M.E."/>
            <person name="Pukkila P.J."/>
        </authorList>
    </citation>
    <scope>NUCLEOTIDE SEQUENCE [LARGE SCALE GENOMIC DNA]</scope>
    <source>
        <strain evidence="7">Okayama-7 / 130 / ATCC MYA-4618 / FGSC 9003</strain>
    </source>
</reference>
<dbReference type="Gene3D" id="1.25.10.10">
    <property type="entry name" value="Leucine-rich Repeat Variant"/>
    <property type="match status" value="1"/>
</dbReference>
<dbReference type="RefSeq" id="XP_001833472.1">
    <property type="nucleotide sequence ID" value="XM_001833420.2"/>
</dbReference>
<keyword evidence="2" id="KW-0813">Transport</keyword>
<dbReference type="PANTHER" id="PTHR10698:SF0">
    <property type="entry name" value="V-TYPE PROTON ATPASE SUBUNIT H"/>
    <property type="match status" value="1"/>
</dbReference>
<proteinExistence type="inferred from homology"/>
<dbReference type="InParanoid" id="A8NG45"/>
<name>A8NG45_COPC7</name>
<dbReference type="Pfam" id="PF03224">
    <property type="entry name" value="V-ATPase_H_N"/>
    <property type="match status" value="2"/>
</dbReference>
<dbReference type="Pfam" id="PF11698">
    <property type="entry name" value="V-ATPase_H_C"/>
    <property type="match status" value="1"/>
</dbReference>
<dbReference type="STRING" id="240176.A8NG45"/>
<evidence type="ECO:0000256" key="2">
    <source>
        <dbReference type="ARBA" id="ARBA00022448"/>
    </source>
</evidence>
<evidence type="ECO:0000256" key="3">
    <source>
        <dbReference type="ARBA" id="ARBA00022781"/>
    </source>
</evidence>
<dbReference type="KEGG" id="cci:CC1G_05172"/>
<dbReference type="Gene3D" id="1.25.40.150">
    <property type="entry name" value="V-type ATPase, subunit H, C-terminal domain"/>
    <property type="match status" value="1"/>
</dbReference>
<dbReference type="PANTHER" id="PTHR10698">
    <property type="entry name" value="V-TYPE PROTON ATPASE SUBUNIT H"/>
    <property type="match status" value="1"/>
</dbReference>
<dbReference type="InterPro" id="IPR011989">
    <property type="entry name" value="ARM-like"/>
</dbReference>
<sequence length="415" mass="46905">MAVALVSNSYLDDTSNKIRAKPVPWEGYQRADLVTAEELALIKRVDRQSRAKTEAVLLSEGPAYALLYLSLLKKLQRIDTMQCLLVLIADALSEHEERIPLFTRTQQTDPDLPYSPLLSAPSTALPLRQLQPFINTLSALIKSPSTNKRDVGVQCLESLLARPEFRQIVWETPGLVQALVDALKNNPGPQMSYQVGFCIWLLSFETNIAEEINKKYDIIAELITVAQTAVKEKVIRVIVATFRNLIVKAPAANLPAMLVCQLLPFSKNLVARKWTDEDIVEDVKFLKEELTNRFQSLTTWDEYTSELASGHLSWTPVHQSDEFWKENATKLNEKGHEQLKVLINLLKESNDPVVLAVACHDIGQYVKYYERGKKIVNDLGGKNRVMSLMTHKDPDVRYRALLSVQQLVSQPWISA</sequence>
<keyword evidence="4" id="KW-0406">Ion transport</keyword>
<evidence type="ECO:0000259" key="5">
    <source>
        <dbReference type="Pfam" id="PF11698"/>
    </source>
</evidence>
<feature type="domain" description="ATPase V1 complex subunit H C-terminal" evidence="5">
    <location>
        <begin position="297"/>
        <end position="412"/>
    </location>
</feature>
<evidence type="ECO:0000313" key="7">
    <source>
        <dbReference type="Proteomes" id="UP000001861"/>
    </source>
</evidence>
<dbReference type="OMA" id="HSGHLRW"/>
<dbReference type="GO" id="GO:0000329">
    <property type="term" value="C:fungal-type vacuole membrane"/>
    <property type="evidence" value="ECO:0007669"/>
    <property type="project" value="TreeGrafter"/>
</dbReference>
<dbReference type="GeneID" id="6009968"/>
<dbReference type="InterPro" id="IPR038497">
    <property type="entry name" value="ATPase_V1-cplx_hsu_C_sf"/>
</dbReference>
<dbReference type="AlphaFoldDB" id="A8NG45"/>
<comment type="similarity">
    <text evidence="1">Belongs to the V-ATPase H subunit family.</text>
</comment>
<dbReference type="VEuPathDB" id="FungiDB:CC1G_05172"/>
<keyword evidence="3" id="KW-0375">Hydrogen ion transport</keyword>
<dbReference type="PIRSF" id="PIRSF032184">
    <property type="entry name" value="ATPase_V1_H"/>
    <property type="match status" value="1"/>
</dbReference>
<keyword evidence="7" id="KW-1185">Reference proteome</keyword>
<dbReference type="GO" id="GO:0000221">
    <property type="term" value="C:vacuolar proton-transporting V-type ATPase, V1 domain"/>
    <property type="evidence" value="ECO:0007669"/>
    <property type="project" value="InterPro"/>
</dbReference>
<protein>
    <submittedName>
        <fullName evidence="6">MSTP042</fullName>
    </submittedName>
</protein>
<dbReference type="GO" id="GO:0046961">
    <property type="term" value="F:proton-transporting ATPase activity, rotational mechanism"/>
    <property type="evidence" value="ECO:0007669"/>
    <property type="project" value="InterPro"/>
</dbReference>
<dbReference type="OrthoDB" id="10263554at2759"/>